<proteinExistence type="predicted"/>
<accession>A0ABV3U2L3</accession>
<protein>
    <submittedName>
        <fullName evidence="1">Glutaredoxin family protein</fullName>
    </submittedName>
</protein>
<dbReference type="RefSeq" id="WP_368380030.1">
    <property type="nucleotide sequence ID" value="NZ_JBFRYA010000001.1"/>
</dbReference>
<keyword evidence="2" id="KW-1185">Reference proteome</keyword>
<reference evidence="1 2" key="1">
    <citation type="journal article" date="2011" name="Int. J. Syst. Evol. Microbiol.">
        <title>Zhongshania antarctica gen. nov., sp. nov. and Zhongshania guokunii sp. nov., gammaproteobacteria respectively isolated from coastal attached (fast) ice and surface seawater of the Antarctic.</title>
        <authorList>
            <person name="Li H.J."/>
            <person name="Zhang X.Y."/>
            <person name="Chen C.X."/>
            <person name="Zhang Y.J."/>
            <person name="Gao Z.M."/>
            <person name="Yu Y."/>
            <person name="Chen X.L."/>
            <person name="Chen B."/>
            <person name="Zhang Y.Z."/>
        </authorList>
    </citation>
    <scope>NUCLEOTIDE SEQUENCE [LARGE SCALE GENOMIC DNA]</scope>
    <source>
        <strain evidence="1 2">ZS6-22T</strain>
    </source>
</reference>
<dbReference type="Pfam" id="PF05768">
    <property type="entry name" value="Glrx-like"/>
    <property type="match status" value="1"/>
</dbReference>
<dbReference type="InterPro" id="IPR036249">
    <property type="entry name" value="Thioredoxin-like_sf"/>
</dbReference>
<organism evidence="1 2">
    <name type="scientific">Zhongshania guokunii</name>
    <dbReference type="NCBI Taxonomy" id="641783"/>
    <lineage>
        <taxon>Bacteria</taxon>
        <taxon>Pseudomonadati</taxon>
        <taxon>Pseudomonadota</taxon>
        <taxon>Gammaproteobacteria</taxon>
        <taxon>Cellvibrionales</taxon>
        <taxon>Spongiibacteraceae</taxon>
        <taxon>Zhongshania</taxon>
    </lineage>
</organism>
<name>A0ABV3U2L3_9GAMM</name>
<sequence length="90" mass="9944">MEVQTPVTSFALYGTSACHLCELAEAVLSELLAQGYDWQIEVIDIADDDILLEHYALSIPVLARISDNLELCWPFDSEAVLAFAGERSAR</sequence>
<evidence type="ECO:0000313" key="1">
    <source>
        <dbReference type="EMBL" id="MEX1667724.1"/>
    </source>
</evidence>
<dbReference type="Proteomes" id="UP001557485">
    <property type="component" value="Unassembled WGS sequence"/>
</dbReference>
<dbReference type="InterPro" id="IPR008554">
    <property type="entry name" value="Glutaredoxin-like"/>
</dbReference>
<comment type="caution">
    <text evidence="1">The sequence shown here is derived from an EMBL/GenBank/DDBJ whole genome shotgun (WGS) entry which is preliminary data.</text>
</comment>
<dbReference type="SUPFAM" id="SSF52833">
    <property type="entry name" value="Thioredoxin-like"/>
    <property type="match status" value="1"/>
</dbReference>
<dbReference type="Gene3D" id="3.40.30.10">
    <property type="entry name" value="Glutaredoxin"/>
    <property type="match status" value="1"/>
</dbReference>
<gene>
    <name evidence="1" type="ORF">AB4876_02310</name>
</gene>
<dbReference type="EMBL" id="JBFRYA010000001">
    <property type="protein sequence ID" value="MEX1667724.1"/>
    <property type="molecule type" value="Genomic_DNA"/>
</dbReference>
<evidence type="ECO:0000313" key="2">
    <source>
        <dbReference type="Proteomes" id="UP001557485"/>
    </source>
</evidence>